<keyword evidence="2" id="KW-1185">Reference proteome</keyword>
<dbReference type="AlphaFoldDB" id="E8RPM5"/>
<dbReference type="Proteomes" id="UP000001492">
    <property type="component" value="Chromosome 1"/>
</dbReference>
<evidence type="ECO:0000313" key="2">
    <source>
        <dbReference type="Proteomes" id="UP000001492"/>
    </source>
</evidence>
<name>E8RPM5_ASTEC</name>
<gene>
    <name evidence="1" type="ordered locus">Astex_0304</name>
</gene>
<reference evidence="2" key="1">
    <citation type="submission" date="2010-12" db="EMBL/GenBank/DDBJ databases">
        <title>Complete sequence of chromosome 1 of Asticcacaulis excentricus CB 48.</title>
        <authorList>
            <consortium name="US DOE Joint Genome Institute"/>
            <person name="Lucas S."/>
            <person name="Copeland A."/>
            <person name="Lapidus A."/>
            <person name="Cheng J.-F."/>
            <person name="Bruce D."/>
            <person name="Goodwin L."/>
            <person name="Pitluck S."/>
            <person name="Teshima H."/>
            <person name="Davenport K."/>
            <person name="Detter J.C."/>
            <person name="Han C."/>
            <person name="Tapia R."/>
            <person name="Land M."/>
            <person name="Hauser L."/>
            <person name="Jeffries C."/>
            <person name="Kyrpides N."/>
            <person name="Ivanova N."/>
            <person name="Ovchinnikova G."/>
            <person name="Brun Y.V."/>
            <person name="Woyke T."/>
        </authorList>
    </citation>
    <scope>NUCLEOTIDE SEQUENCE [LARGE SCALE GENOMIC DNA]</scope>
    <source>
        <strain evidence="2">ATCC 15261 / DSM 4724 / KCTC 12464 / NCIMB 9791 / VKM B-1370 / CB 48</strain>
    </source>
</reference>
<dbReference type="HOGENOM" id="CLU_1472347_0_0_5"/>
<dbReference type="eggNOG" id="ENOG502ZN4E">
    <property type="taxonomic scope" value="Bacteria"/>
</dbReference>
<organism evidence="1 2">
    <name type="scientific">Asticcacaulis excentricus (strain ATCC 15261 / DSM 4724 / KCTC 12464 / NCIMB 9791 / VKM B-1370 / CB 48)</name>
    <dbReference type="NCBI Taxonomy" id="573065"/>
    <lineage>
        <taxon>Bacteria</taxon>
        <taxon>Pseudomonadati</taxon>
        <taxon>Pseudomonadota</taxon>
        <taxon>Alphaproteobacteria</taxon>
        <taxon>Caulobacterales</taxon>
        <taxon>Caulobacteraceae</taxon>
        <taxon>Asticcacaulis</taxon>
    </lineage>
</organism>
<protein>
    <submittedName>
        <fullName evidence="1">Uncharacterized protein</fullName>
    </submittedName>
</protein>
<proteinExistence type="predicted"/>
<dbReference type="OrthoDB" id="9951491at2"/>
<sequence length="183" mass="20500">MIDRPFPIRPIPCLTCRDDARIAAFKYDNNVWHVECLRCEVLGPGEWSLRQAVKSWNNRANNGLQLDAGVIVRPFKVSVSGFPEATYMVTSRQKAIATAWRDIQTCGYRYSFKDFLKLATATQDAPPAHFGTAITVSGKPAFFVGCNRQYVQFVRPGDGIIRNSHPYDVLPETMRPASYGGPL</sequence>
<dbReference type="EMBL" id="CP002395">
    <property type="protein sequence ID" value="ADU12002.1"/>
    <property type="molecule type" value="Genomic_DNA"/>
</dbReference>
<dbReference type="STRING" id="573065.Astex_0304"/>
<accession>E8RPM5</accession>
<evidence type="ECO:0000313" key="1">
    <source>
        <dbReference type="EMBL" id="ADU12002.1"/>
    </source>
</evidence>
<dbReference type="KEGG" id="aex:Astex_0304"/>
<dbReference type="RefSeq" id="WP_013477836.1">
    <property type="nucleotide sequence ID" value="NC_014816.1"/>
</dbReference>